<dbReference type="VEuPathDB" id="FungiDB:ASPGLDRAFT_1254890"/>
<dbReference type="Proteomes" id="UP000184300">
    <property type="component" value="Unassembled WGS sequence"/>
</dbReference>
<accession>A0A1L9VRY0</accession>
<protein>
    <submittedName>
        <fullName evidence="1">Uncharacterized protein</fullName>
    </submittedName>
</protein>
<organism evidence="1 2">
    <name type="scientific">Aspergillus glaucus CBS 516.65</name>
    <dbReference type="NCBI Taxonomy" id="1160497"/>
    <lineage>
        <taxon>Eukaryota</taxon>
        <taxon>Fungi</taxon>
        <taxon>Dikarya</taxon>
        <taxon>Ascomycota</taxon>
        <taxon>Pezizomycotina</taxon>
        <taxon>Eurotiomycetes</taxon>
        <taxon>Eurotiomycetidae</taxon>
        <taxon>Eurotiales</taxon>
        <taxon>Aspergillaceae</taxon>
        <taxon>Aspergillus</taxon>
        <taxon>Aspergillus subgen. Aspergillus</taxon>
    </lineage>
</organism>
<dbReference type="EMBL" id="KV878892">
    <property type="protein sequence ID" value="OJJ86650.1"/>
    <property type="molecule type" value="Genomic_DNA"/>
</dbReference>
<reference evidence="2" key="1">
    <citation type="journal article" date="2017" name="Genome Biol.">
        <title>Comparative genomics reveals high biological diversity and specific adaptations in the industrially and medically important fungal genus Aspergillus.</title>
        <authorList>
            <person name="de Vries R.P."/>
            <person name="Riley R."/>
            <person name="Wiebenga A."/>
            <person name="Aguilar-Osorio G."/>
            <person name="Amillis S."/>
            <person name="Uchima C.A."/>
            <person name="Anderluh G."/>
            <person name="Asadollahi M."/>
            <person name="Askin M."/>
            <person name="Barry K."/>
            <person name="Battaglia E."/>
            <person name="Bayram O."/>
            <person name="Benocci T."/>
            <person name="Braus-Stromeyer S.A."/>
            <person name="Caldana C."/>
            <person name="Canovas D."/>
            <person name="Cerqueira G.C."/>
            <person name="Chen F."/>
            <person name="Chen W."/>
            <person name="Choi C."/>
            <person name="Clum A."/>
            <person name="Dos Santos R.A."/>
            <person name="Damasio A.R."/>
            <person name="Diallinas G."/>
            <person name="Emri T."/>
            <person name="Fekete E."/>
            <person name="Flipphi M."/>
            <person name="Freyberg S."/>
            <person name="Gallo A."/>
            <person name="Gournas C."/>
            <person name="Habgood R."/>
            <person name="Hainaut M."/>
            <person name="Harispe M.L."/>
            <person name="Henrissat B."/>
            <person name="Hilden K.S."/>
            <person name="Hope R."/>
            <person name="Hossain A."/>
            <person name="Karabika E."/>
            <person name="Karaffa L."/>
            <person name="Karanyi Z."/>
            <person name="Krasevec N."/>
            <person name="Kuo A."/>
            <person name="Kusch H."/>
            <person name="LaButti K."/>
            <person name="Lagendijk E.L."/>
            <person name="Lapidus A."/>
            <person name="Levasseur A."/>
            <person name="Lindquist E."/>
            <person name="Lipzen A."/>
            <person name="Logrieco A.F."/>
            <person name="MacCabe A."/>
            <person name="Maekelae M.R."/>
            <person name="Malavazi I."/>
            <person name="Melin P."/>
            <person name="Meyer V."/>
            <person name="Mielnichuk N."/>
            <person name="Miskei M."/>
            <person name="Molnar A.P."/>
            <person name="Mule G."/>
            <person name="Ngan C.Y."/>
            <person name="Orejas M."/>
            <person name="Orosz E."/>
            <person name="Ouedraogo J.P."/>
            <person name="Overkamp K.M."/>
            <person name="Park H.-S."/>
            <person name="Perrone G."/>
            <person name="Piumi F."/>
            <person name="Punt P.J."/>
            <person name="Ram A.F."/>
            <person name="Ramon A."/>
            <person name="Rauscher S."/>
            <person name="Record E."/>
            <person name="Riano-Pachon D.M."/>
            <person name="Robert V."/>
            <person name="Roehrig J."/>
            <person name="Ruller R."/>
            <person name="Salamov A."/>
            <person name="Salih N.S."/>
            <person name="Samson R.A."/>
            <person name="Sandor E."/>
            <person name="Sanguinetti M."/>
            <person name="Schuetze T."/>
            <person name="Sepcic K."/>
            <person name="Shelest E."/>
            <person name="Sherlock G."/>
            <person name="Sophianopoulou V."/>
            <person name="Squina F.M."/>
            <person name="Sun H."/>
            <person name="Susca A."/>
            <person name="Todd R.B."/>
            <person name="Tsang A."/>
            <person name="Unkles S.E."/>
            <person name="van de Wiele N."/>
            <person name="van Rossen-Uffink D."/>
            <person name="Oliveira J.V."/>
            <person name="Vesth T.C."/>
            <person name="Visser J."/>
            <person name="Yu J.-H."/>
            <person name="Zhou M."/>
            <person name="Andersen M.R."/>
            <person name="Archer D.B."/>
            <person name="Baker S.E."/>
            <person name="Benoit I."/>
            <person name="Brakhage A.A."/>
            <person name="Braus G.H."/>
            <person name="Fischer R."/>
            <person name="Frisvad J.C."/>
            <person name="Goldman G.H."/>
            <person name="Houbraken J."/>
            <person name="Oakley B."/>
            <person name="Pocsi I."/>
            <person name="Scazzocchio C."/>
            <person name="Seiboth B."/>
            <person name="vanKuyk P.A."/>
            <person name="Wortman J."/>
            <person name="Dyer P.S."/>
            <person name="Grigoriev I.V."/>
        </authorList>
    </citation>
    <scope>NUCLEOTIDE SEQUENCE [LARGE SCALE GENOMIC DNA]</scope>
    <source>
        <strain evidence="2">CBS 516.65</strain>
    </source>
</reference>
<dbReference type="RefSeq" id="XP_022403339.1">
    <property type="nucleotide sequence ID" value="XM_022540564.1"/>
</dbReference>
<keyword evidence="2" id="KW-1185">Reference proteome</keyword>
<gene>
    <name evidence="1" type="ORF">ASPGLDRAFT_1254890</name>
</gene>
<dbReference type="AlphaFoldDB" id="A0A1L9VRY0"/>
<evidence type="ECO:0000313" key="2">
    <source>
        <dbReference type="Proteomes" id="UP000184300"/>
    </source>
</evidence>
<proteinExistence type="predicted"/>
<name>A0A1L9VRY0_ASPGL</name>
<sequence>MRCSSCEPYDLTVVSLMALTWRTGLSMSGRCCLAQRCCMKFASAPLSRRQYADFGPWGVSTKTVNVRCFRSVCSGCSAAMPSTVAAPSTGPSSFLACQSLFSMAHCGIHLVGVVLSCTSNKIEVFVHHWDLFCAFHLSIDFLGDLEVWRSWCSFSLGVFCCSSFSWHC</sequence>
<dbReference type="GeneID" id="34456825"/>
<evidence type="ECO:0000313" key="1">
    <source>
        <dbReference type="EMBL" id="OJJ86650.1"/>
    </source>
</evidence>